<keyword evidence="1" id="KW-0472">Membrane</keyword>
<keyword evidence="1" id="KW-1133">Transmembrane helix</keyword>
<name>A0A1C3EBT2_9PLAN</name>
<dbReference type="InterPro" id="IPR002798">
    <property type="entry name" value="SpoIIM-like"/>
</dbReference>
<reference evidence="2 3" key="1">
    <citation type="submission" date="2016-05" db="EMBL/GenBank/DDBJ databases">
        <title>Genomic and physiological characterization of Planctopirus sp. isolated from fresh water lake.</title>
        <authorList>
            <person name="Subhash Y."/>
            <person name="Ramana C."/>
        </authorList>
    </citation>
    <scope>NUCLEOTIDE SEQUENCE [LARGE SCALE GENOMIC DNA]</scope>
    <source>
        <strain evidence="2 3">JC280</strain>
    </source>
</reference>
<dbReference type="PANTHER" id="PTHR35337">
    <property type="entry name" value="SLR1478 PROTEIN"/>
    <property type="match status" value="1"/>
</dbReference>
<feature type="transmembrane region" description="Helical" evidence="1">
    <location>
        <begin position="242"/>
        <end position="260"/>
    </location>
</feature>
<proteinExistence type="predicted"/>
<evidence type="ECO:0000256" key="1">
    <source>
        <dbReference type="SAM" id="Phobius"/>
    </source>
</evidence>
<feature type="transmembrane region" description="Helical" evidence="1">
    <location>
        <begin position="104"/>
        <end position="126"/>
    </location>
</feature>
<evidence type="ECO:0008006" key="4">
    <source>
        <dbReference type="Google" id="ProtNLM"/>
    </source>
</evidence>
<dbReference type="Pfam" id="PF01944">
    <property type="entry name" value="SpoIIM"/>
    <property type="match status" value="1"/>
</dbReference>
<dbReference type="EMBL" id="LYDR01000103">
    <property type="protein sequence ID" value="ODA30727.1"/>
    <property type="molecule type" value="Genomic_DNA"/>
</dbReference>
<feature type="transmembrane region" description="Helical" evidence="1">
    <location>
        <begin position="308"/>
        <end position="326"/>
    </location>
</feature>
<dbReference type="AlphaFoldDB" id="A0A1C3EBT2"/>
<feature type="transmembrane region" description="Helical" evidence="1">
    <location>
        <begin position="197"/>
        <end position="222"/>
    </location>
</feature>
<keyword evidence="1" id="KW-0812">Transmembrane</keyword>
<gene>
    <name evidence="2" type="ORF">A6X21_05435</name>
</gene>
<dbReference type="RefSeq" id="WP_068848236.1">
    <property type="nucleotide sequence ID" value="NZ_LYDR01000103.1"/>
</dbReference>
<evidence type="ECO:0000313" key="2">
    <source>
        <dbReference type="EMBL" id="ODA30727.1"/>
    </source>
</evidence>
<dbReference type="PANTHER" id="PTHR35337:SF1">
    <property type="entry name" value="SLR1478 PROTEIN"/>
    <property type="match status" value="1"/>
</dbReference>
<comment type="caution">
    <text evidence="2">The sequence shown here is derived from an EMBL/GenBank/DDBJ whole genome shotgun (WGS) entry which is preliminary data.</text>
</comment>
<sequence>MKRATFLAQRKPAWQNFEKSLRRVESVNQRRLSSEEVLAFSRQLREVAHDLEQVRTRDWGLDLEEYLNRLLARGHDYFHAPRAGTWHTIGQFLFMEFPRIFRTWWGYQLLAALLFFGPLIISWILIQNEPALAARFMSQEALDQYDMMYSSEDSASLDESAFSFDSWNDYGNERASMAGFYVQHNVGIALQCFARGILLGIGTIYTLLFNGITIGATAGYVLSLGHADRFLGFVVSHGSFELTAIAIAGGAGLLVGDAALHPGQLSRWSALRLRGRDAGQLAVGAAFMLVVAALIEAFWSPAPIPSEYKFLVGGFLWFSVAMYLGWSGRERA</sequence>
<accession>A0A1C3EBT2</accession>
<dbReference type="Proteomes" id="UP000094828">
    <property type="component" value="Unassembled WGS sequence"/>
</dbReference>
<dbReference type="OrthoDB" id="9800053at2"/>
<keyword evidence="3" id="KW-1185">Reference proteome</keyword>
<organism evidence="2 3">
    <name type="scientific">Planctopirus hydrillae</name>
    <dbReference type="NCBI Taxonomy" id="1841610"/>
    <lineage>
        <taxon>Bacteria</taxon>
        <taxon>Pseudomonadati</taxon>
        <taxon>Planctomycetota</taxon>
        <taxon>Planctomycetia</taxon>
        <taxon>Planctomycetales</taxon>
        <taxon>Planctomycetaceae</taxon>
        <taxon>Planctopirus</taxon>
    </lineage>
</organism>
<feature type="transmembrane region" description="Helical" evidence="1">
    <location>
        <begin position="281"/>
        <end position="302"/>
    </location>
</feature>
<evidence type="ECO:0000313" key="3">
    <source>
        <dbReference type="Proteomes" id="UP000094828"/>
    </source>
</evidence>
<dbReference type="STRING" id="1841610.A6X21_05435"/>
<protein>
    <recommendedName>
        <fullName evidence="4">Stage II sporulation protein M</fullName>
    </recommendedName>
</protein>